<accession>A0AAE0G1M0</accession>
<keyword evidence="1" id="KW-0812">Transmembrane</keyword>
<protein>
    <submittedName>
        <fullName evidence="2">Uncharacterized protein</fullName>
    </submittedName>
</protein>
<dbReference type="Proteomes" id="UP001190700">
    <property type="component" value="Unassembled WGS sequence"/>
</dbReference>
<comment type="caution">
    <text evidence="2">The sequence shown here is derived from an EMBL/GenBank/DDBJ whole genome shotgun (WGS) entry which is preliminary data.</text>
</comment>
<evidence type="ECO:0000256" key="1">
    <source>
        <dbReference type="SAM" id="Phobius"/>
    </source>
</evidence>
<dbReference type="AlphaFoldDB" id="A0AAE0G1M0"/>
<gene>
    <name evidence="2" type="ORF">CYMTET_21713</name>
</gene>
<keyword evidence="3" id="KW-1185">Reference proteome</keyword>
<feature type="transmembrane region" description="Helical" evidence="1">
    <location>
        <begin position="118"/>
        <end position="138"/>
    </location>
</feature>
<feature type="transmembrane region" description="Helical" evidence="1">
    <location>
        <begin position="150"/>
        <end position="169"/>
    </location>
</feature>
<reference evidence="2 3" key="1">
    <citation type="journal article" date="2015" name="Genome Biol. Evol.">
        <title>Comparative Genomics of a Bacterivorous Green Alga Reveals Evolutionary Causalities and Consequences of Phago-Mixotrophic Mode of Nutrition.</title>
        <authorList>
            <person name="Burns J.A."/>
            <person name="Paasch A."/>
            <person name="Narechania A."/>
            <person name="Kim E."/>
        </authorList>
    </citation>
    <scope>NUCLEOTIDE SEQUENCE [LARGE SCALE GENOMIC DNA]</scope>
    <source>
        <strain evidence="2 3">PLY_AMNH</strain>
    </source>
</reference>
<evidence type="ECO:0000313" key="3">
    <source>
        <dbReference type="Proteomes" id="UP001190700"/>
    </source>
</evidence>
<sequence>MVSAETGAGLWEGRHPCFCLCGMRDLGRGKVEGLAVMDRAWENVVEEVESAAPLHRGGQYVLMVIARAGGLLFFDPDVRAVPGPGCSLLSSTVMVLQSRWVSRILRNMGKTTAMLTKLVSGLNVSMQLSYLGTSFMLLQFEPSLKVWSSMYFIGHITMVLGVLISMIPVGTPSSPKTPKND</sequence>
<proteinExistence type="predicted"/>
<keyword evidence="1" id="KW-0472">Membrane</keyword>
<dbReference type="EMBL" id="LGRX02010707">
    <property type="protein sequence ID" value="KAK3269863.1"/>
    <property type="molecule type" value="Genomic_DNA"/>
</dbReference>
<organism evidence="2 3">
    <name type="scientific">Cymbomonas tetramitiformis</name>
    <dbReference type="NCBI Taxonomy" id="36881"/>
    <lineage>
        <taxon>Eukaryota</taxon>
        <taxon>Viridiplantae</taxon>
        <taxon>Chlorophyta</taxon>
        <taxon>Pyramimonadophyceae</taxon>
        <taxon>Pyramimonadales</taxon>
        <taxon>Pyramimonadaceae</taxon>
        <taxon>Cymbomonas</taxon>
    </lineage>
</organism>
<evidence type="ECO:0000313" key="2">
    <source>
        <dbReference type="EMBL" id="KAK3269863.1"/>
    </source>
</evidence>
<name>A0AAE0G1M0_9CHLO</name>
<keyword evidence="1" id="KW-1133">Transmembrane helix</keyword>